<name>A0A1T4XFE3_9CLOT</name>
<dbReference type="InterPro" id="IPR021778">
    <property type="entry name" value="Se/S_carrier-like"/>
</dbReference>
<dbReference type="EMBL" id="FUYH01000008">
    <property type="protein sequence ID" value="SKA88107.1"/>
    <property type="molecule type" value="Genomic_DNA"/>
</dbReference>
<evidence type="ECO:0000313" key="2">
    <source>
        <dbReference type="EMBL" id="SKA88107.1"/>
    </source>
</evidence>
<dbReference type="AlphaFoldDB" id="A0A1T4XFE3"/>
<evidence type="ECO:0000313" key="3">
    <source>
        <dbReference type="Proteomes" id="UP000190105"/>
    </source>
</evidence>
<feature type="domain" description="Putative Se/S carrier protein-like" evidence="1">
    <location>
        <begin position="2"/>
        <end position="50"/>
    </location>
</feature>
<dbReference type="OrthoDB" id="3192849at2"/>
<accession>A0A1T4XFE3</accession>
<evidence type="ECO:0000259" key="1">
    <source>
        <dbReference type="Pfam" id="PF11823"/>
    </source>
</evidence>
<dbReference type="Proteomes" id="UP000190105">
    <property type="component" value="Unassembled WGS sequence"/>
</dbReference>
<dbReference type="Pfam" id="PF11823">
    <property type="entry name" value="Se_S_carrier"/>
    <property type="match status" value="1"/>
</dbReference>
<organism evidence="2 3">
    <name type="scientific">Caloramator quimbayensis</name>
    <dbReference type="NCBI Taxonomy" id="1147123"/>
    <lineage>
        <taxon>Bacteria</taxon>
        <taxon>Bacillati</taxon>
        <taxon>Bacillota</taxon>
        <taxon>Clostridia</taxon>
        <taxon>Eubacteriales</taxon>
        <taxon>Clostridiaceae</taxon>
        <taxon>Caloramator</taxon>
    </lineage>
</organism>
<dbReference type="STRING" id="1147123.SAMN05443428_108118"/>
<sequence length="79" mass="9063">MEYIATFFTQSGAIKYQRYLVSKNISAQIMPVPRKFSSSCGISVKFTMDDDVLKYISDDIDKIYEMSSSEGKLIYRAEI</sequence>
<gene>
    <name evidence="2" type="ORF">SAMN05443428_108118</name>
</gene>
<protein>
    <recommendedName>
        <fullName evidence="1">Putative Se/S carrier protein-like domain-containing protein</fullName>
    </recommendedName>
</protein>
<proteinExistence type="predicted"/>
<reference evidence="3" key="1">
    <citation type="submission" date="2017-02" db="EMBL/GenBank/DDBJ databases">
        <authorList>
            <person name="Varghese N."/>
            <person name="Submissions S."/>
        </authorList>
    </citation>
    <scope>NUCLEOTIDE SEQUENCE [LARGE SCALE GENOMIC DNA]</scope>
    <source>
        <strain evidence="3">USBA 833</strain>
    </source>
</reference>
<dbReference type="RefSeq" id="WP_078696424.1">
    <property type="nucleotide sequence ID" value="NZ_FUYH01000008.1"/>
</dbReference>
<keyword evidence="3" id="KW-1185">Reference proteome</keyword>